<reference evidence="1" key="1">
    <citation type="submission" date="2023-10" db="EMBL/GenBank/DDBJ databases">
        <authorList>
            <person name="Chen Y."/>
            <person name="Shah S."/>
            <person name="Dougan E. K."/>
            <person name="Thang M."/>
            <person name="Chan C."/>
        </authorList>
    </citation>
    <scope>NUCLEOTIDE SEQUENCE [LARGE SCALE GENOMIC DNA]</scope>
</reference>
<gene>
    <name evidence="1" type="ORF">PCOR1329_LOCUS34687</name>
</gene>
<organism evidence="1 2">
    <name type="scientific">Prorocentrum cordatum</name>
    <dbReference type="NCBI Taxonomy" id="2364126"/>
    <lineage>
        <taxon>Eukaryota</taxon>
        <taxon>Sar</taxon>
        <taxon>Alveolata</taxon>
        <taxon>Dinophyceae</taxon>
        <taxon>Prorocentrales</taxon>
        <taxon>Prorocentraceae</taxon>
        <taxon>Prorocentrum</taxon>
    </lineage>
</organism>
<evidence type="ECO:0000313" key="1">
    <source>
        <dbReference type="EMBL" id="CAK0838829.1"/>
    </source>
</evidence>
<name>A0ABN9T1K6_9DINO</name>
<comment type="caution">
    <text evidence="1">The sequence shown here is derived from an EMBL/GenBank/DDBJ whole genome shotgun (WGS) entry which is preliminary data.</text>
</comment>
<feature type="non-terminal residue" evidence="1">
    <location>
        <position position="116"/>
    </location>
</feature>
<keyword evidence="2" id="KW-1185">Reference proteome</keyword>
<evidence type="ECO:0000313" key="2">
    <source>
        <dbReference type="Proteomes" id="UP001189429"/>
    </source>
</evidence>
<protein>
    <submittedName>
        <fullName evidence="1">Uncharacterized protein</fullName>
    </submittedName>
</protein>
<accession>A0ABN9T1K6</accession>
<dbReference type="EMBL" id="CAUYUJ010014250">
    <property type="protein sequence ID" value="CAK0838829.1"/>
    <property type="molecule type" value="Genomic_DNA"/>
</dbReference>
<dbReference type="Proteomes" id="UP001189429">
    <property type="component" value="Unassembled WGS sequence"/>
</dbReference>
<sequence length="116" mass="12946">DVSEAQVGEVRKQVDDVTQKLGQRSLVDAAASTGAAIVIFKSQATQRAILEHWNFLNDPARKMLADLDELCFGLLSMLKIFKSGLPKFRGERVSVKRADNPTNIKWENIAVSKFEK</sequence>
<feature type="non-terminal residue" evidence="1">
    <location>
        <position position="1"/>
    </location>
</feature>
<proteinExistence type="predicted"/>